<protein>
    <submittedName>
        <fullName evidence="1">Putative membrane protein</fullName>
    </submittedName>
</protein>
<dbReference type="Proteomes" id="UP000031829">
    <property type="component" value="Plasmid pBMV_2"/>
</dbReference>
<dbReference type="EMBL" id="CP009921">
    <property type="protein sequence ID" value="AJI25844.1"/>
    <property type="molecule type" value="Genomic_DNA"/>
</dbReference>
<accession>A0A0B6B111</accession>
<dbReference type="AlphaFoldDB" id="A0A0B6B111"/>
<proteinExistence type="predicted"/>
<evidence type="ECO:0000313" key="2">
    <source>
        <dbReference type="Proteomes" id="UP000031829"/>
    </source>
</evidence>
<organism evidence="1 2">
    <name type="scientific">Priestia megaterium (strain ATCC 14581 / DSM 32 / CCUG 1817 / JCM 2506 / NBRC 15308 / NCIMB 9376 / NCTC 10342 / NRRL B-14308 / VKM B-512 / Ford 19)</name>
    <name type="common">Bacillus megaterium</name>
    <dbReference type="NCBI Taxonomy" id="1348623"/>
    <lineage>
        <taxon>Bacteria</taxon>
        <taxon>Bacillati</taxon>
        <taxon>Bacillota</taxon>
        <taxon>Bacilli</taxon>
        <taxon>Bacillales</taxon>
        <taxon>Bacillaceae</taxon>
        <taxon>Priestia</taxon>
    </lineage>
</organism>
<evidence type="ECO:0000313" key="1">
    <source>
        <dbReference type="EMBL" id="AJI25844.1"/>
    </source>
</evidence>
<keyword evidence="1" id="KW-0614">Plasmid</keyword>
<dbReference type="HOGENOM" id="CLU_183537_0_0_9"/>
<sequence>MMKRGIIAGIITLIILLAVSYFTGNWSYVYYVSGILELVSAVLPLAFLIDILILGNKGSLSSEKEILFLIYPLGFFF</sequence>
<dbReference type="KEGG" id="bmeg:BG04_5678"/>
<name>A0A0B6B111_PRIM2</name>
<gene>
    <name evidence="1" type="ORF">BG04_5678</name>
</gene>
<reference evidence="1 2" key="1">
    <citation type="journal article" date="2015" name="Genome Announc.">
        <title>Complete genome sequences for 35 biothreat assay-relevant bacillus species.</title>
        <authorList>
            <person name="Johnson S.L."/>
            <person name="Daligault H.E."/>
            <person name="Davenport K.W."/>
            <person name="Jaissle J."/>
            <person name="Frey K.G."/>
            <person name="Ladner J.T."/>
            <person name="Broomall S.M."/>
            <person name="Bishop-Lilly K.A."/>
            <person name="Bruce D.C."/>
            <person name="Gibbons H.S."/>
            <person name="Coyne S.R."/>
            <person name="Lo C.C."/>
            <person name="Meincke L."/>
            <person name="Munk A.C."/>
            <person name="Koroleva G.I."/>
            <person name="Rosenzweig C.N."/>
            <person name="Palacios G.F."/>
            <person name="Redden C.L."/>
            <person name="Minogue T.D."/>
            <person name="Chain P.S."/>
        </authorList>
    </citation>
    <scope>NUCLEOTIDE SEQUENCE [LARGE SCALE GENOMIC DNA]</scope>
    <source>
        <strain evidence="2">ATCC 14581 / DSM 32 / JCM 2506 / NBRC 15308 / NCIMB 9376 / NCTC 10342 / NRRL B-14308 / VKM B-512</strain>
        <plasmid evidence="1 2">pBMV_2</plasmid>
    </source>
</reference>
<geneLocation type="plasmid" evidence="1 2">
    <name>pBMV_2</name>
</geneLocation>